<sequence>EAARRCPRLHRLGGSQHAGCDRPPSGPLRGGGAQRRHQGRPDAGAVRGRSPALCGHVRPRGRTCPGRPAAGRASSRAGALRARRHR</sequence>
<dbReference type="AlphaFoldDB" id="A0A6J4P5V9"/>
<feature type="non-terminal residue" evidence="2">
    <location>
        <position position="86"/>
    </location>
</feature>
<feature type="region of interest" description="Disordered" evidence="1">
    <location>
        <begin position="1"/>
        <end position="86"/>
    </location>
</feature>
<feature type="compositionally biased region" description="Low complexity" evidence="1">
    <location>
        <begin position="65"/>
        <end position="80"/>
    </location>
</feature>
<dbReference type="GO" id="GO:0030604">
    <property type="term" value="F:1-deoxy-D-xylulose-5-phosphate reductoisomerase activity"/>
    <property type="evidence" value="ECO:0007669"/>
    <property type="project" value="UniProtKB-EC"/>
</dbReference>
<accession>A0A6J4P5V9</accession>
<dbReference type="EC" id="1.1.1.267" evidence="2"/>
<evidence type="ECO:0000313" key="2">
    <source>
        <dbReference type="EMBL" id="CAA9406645.1"/>
    </source>
</evidence>
<keyword evidence="2" id="KW-0413">Isomerase</keyword>
<evidence type="ECO:0000256" key="1">
    <source>
        <dbReference type="SAM" id="MobiDB-lite"/>
    </source>
</evidence>
<name>A0A6J4P5V9_9BURK</name>
<dbReference type="GO" id="GO:0016853">
    <property type="term" value="F:isomerase activity"/>
    <property type="evidence" value="ECO:0007669"/>
    <property type="project" value="UniProtKB-KW"/>
</dbReference>
<protein>
    <submittedName>
        <fullName evidence="2">1-deoxy-D-xylulose 5-phosphate reductoisomerase</fullName>
        <ecNumber evidence="2">1.1.1.267</ecNumber>
    </submittedName>
</protein>
<gene>
    <name evidence="2" type="ORF">AVDCRST_MAG51-1167</name>
</gene>
<organism evidence="2">
    <name type="scientific">uncultured Ramlibacter sp</name>
    <dbReference type="NCBI Taxonomy" id="260755"/>
    <lineage>
        <taxon>Bacteria</taxon>
        <taxon>Pseudomonadati</taxon>
        <taxon>Pseudomonadota</taxon>
        <taxon>Betaproteobacteria</taxon>
        <taxon>Burkholderiales</taxon>
        <taxon>Comamonadaceae</taxon>
        <taxon>Ramlibacter</taxon>
        <taxon>environmental samples</taxon>
    </lineage>
</organism>
<proteinExistence type="predicted"/>
<feature type="non-terminal residue" evidence="2">
    <location>
        <position position="1"/>
    </location>
</feature>
<feature type="compositionally biased region" description="Basic residues" evidence="1">
    <location>
        <begin position="1"/>
        <end position="11"/>
    </location>
</feature>
<dbReference type="EMBL" id="CADCUX010000269">
    <property type="protein sequence ID" value="CAA9406645.1"/>
    <property type="molecule type" value="Genomic_DNA"/>
</dbReference>
<reference evidence="2" key="1">
    <citation type="submission" date="2020-02" db="EMBL/GenBank/DDBJ databases">
        <authorList>
            <person name="Meier V. D."/>
        </authorList>
    </citation>
    <scope>NUCLEOTIDE SEQUENCE</scope>
    <source>
        <strain evidence="2">AVDCRST_MAG51</strain>
    </source>
</reference>
<keyword evidence="2" id="KW-0560">Oxidoreductase</keyword>